<evidence type="ECO:0000313" key="6">
    <source>
        <dbReference type="Proteomes" id="UP001163115"/>
    </source>
</evidence>
<evidence type="ECO:0000256" key="3">
    <source>
        <dbReference type="RuleBase" id="RU003694"/>
    </source>
</evidence>
<dbReference type="RefSeq" id="WP_268116112.1">
    <property type="nucleotide sequence ID" value="NZ_CP113524.1"/>
</dbReference>
<keyword evidence="6" id="KW-1185">Reference proteome</keyword>
<dbReference type="PANTHER" id="PTHR11712">
    <property type="entry name" value="POLYKETIDE SYNTHASE-RELATED"/>
    <property type="match status" value="1"/>
</dbReference>
<dbReference type="PROSITE" id="PS52004">
    <property type="entry name" value="KS3_2"/>
    <property type="match status" value="1"/>
</dbReference>
<dbReference type="CDD" id="cd00834">
    <property type="entry name" value="KAS_I_II"/>
    <property type="match status" value="1"/>
</dbReference>
<protein>
    <submittedName>
        <fullName evidence="5">Beta-ketoacyl-[acyl-carrier-protein] synthase family protein</fullName>
    </submittedName>
</protein>
<keyword evidence="2 3" id="KW-0808">Transferase</keyword>
<name>A0ABY7AF63_9FIRM</name>
<dbReference type="InterPro" id="IPR016039">
    <property type="entry name" value="Thiolase-like"/>
</dbReference>
<proteinExistence type="inferred from homology"/>
<comment type="similarity">
    <text evidence="1 3">Belongs to the thiolase-like superfamily. Beta-ketoacyl-ACP synthases family.</text>
</comment>
<dbReference type="InterPro" id="IPR014031">
    <property type="entry name" value="Ketoacyl_synth_C"/>
</dbReference>
<dbReference type="Pfam" id="PF00109">
    <property type="entry name" value="ketoacyl-synt"/>
    <property type="match status" value="1"/>
</dbReference>
<dbReference type="NCBIfam" id="NF005589">
    <property type="entry name" value="PRK07314.1"/>
    <property type="match status" value="1"/>
</dbReference>
<dbReference type="InterPro" id="IPR020841">
    <property type="entry name" value="PKS_Beta-ketoAc_synthase_dom"/>
</dbReference>
<dbReference type="SUPFAM" id="SSF53901">
    <property type="entry name" value="Thiolase-like"/>
    <property type="match status" value="2"/>
</dbReference>
<dbReference type="PROSITE" id="PS00606">
    <property type="entry name" value="KS3_1"/>
    <property type="match status" value="1"/>
</dbReference>
<dbReference type="PANTHER" id="PTHR11712:SF336">
    <property type="entry name" value="3-OXOACYL-[ACYL-CARRIER-PROTEIN] SYNTHASE, MITOCHONDRIAL"/>
    <property type="match status" value="1"/>
</dbReference>
<evidence type="ECO:0000256" key="2">
    <source>
        <dbReference type="ARBA" id="ARBA00022679"/>
    </source>
</evidence>
<evidence type="ECO:0000256" key="1">
    <source>
        <dbReference type="ARBA" id="ARBA00008467"/>
    </source>
</evidence>
<feature type="domain" description="Ketosynthase family 3 (KS3)" evidence="4">
    <location>
        <begin position="6"/>
        <end position="413"/>
    </location>
</feature>
<dbReference type="InterPro" id="IPR018201">
    <property type="entry name" value="Ketoacyl_synth_AS"/>
</dbReference>
<dbReference type="InterPro" id="IPR000794">
    <property type="entry name" value="Beta-ketoacyl_synthase"/>
</dbReference>
<dbReference type="SMART" id="SM00825">
    <property type="entry name" value="PKS_KS"/>
    <property type="match status" value="1"/>
</dbReference>
<dbReference type="InterPro" id="IPR014030">
    <property type="entry name" value="Ketoacyl_synth_N"/>
</dbReference>
<dbReference type="Proteomes" id="UP001163115">
    <property type="component" value="Chromosome"/>
</dbReference>
<evidence type="ECO:0000313" key="5">
    <source>
        <dbReference type="EMBL" id="WAJ25226.1"/>
    </source>
</evidence>
<organism evidence="5 6">
    <name type="scientific">Lacrimispora xylanolytica</name>
    <dbReference type="NCBI Taxonomy" id="29375"/>
    <lineage>
        <taxon>Bacteria</taxon>
        <taxon>Bacillati</taxon>
        <taxon>Bacillota</taxon>
        <taxon>Clostridia</taxon>
        <taxon>Lachnospirales</taxon>
        <taxon>Lachnospiraceae</taxon>
        <taxon>Lacrimispora</taxon>
    </lineage>
</organism>
<dbReference type="Pfam" id="PF02801">
    <property type="entry name" value="Ketoacyl-synt_C"/>
    <property type="match status" value="1"/>
</dbReference>
<reference evidence="5" key="1">
    <citation type="submission" date="2022-11" db="EMBL/GenBank/DDBJ databases">
        <title>Lacrimispora xylanolytica sy1, complete genome.</title>
        <authorList>
            <person name="Choi S."/>
        </authorList>
    </citation>
    <scope>NUCLEOTIDE SEQUENCE</scope>
    <source>
        <strain evidence="5">Sy1</strain>
    </source>
</reference>
<dbReference type="Gene3D" id="3.40.47.10">
    <property type="match status" value="1"/>
</dbReference>
<gene>
    <name evidence="5" type="ORF">OW255_06890</name>
</gene>
<accession>A0ABY7AF63</accession>
<dbReference type="EMBL" id="CP113524">
    <property type="protein sequence ID" value="WAJ25226.1"/>
    <property type="molecule type" value="Genomic_DNA"/>
</dbReference>
<sequence length="418" mass="44923">MIAKEDRKVVVTGMGMITPIGNNVEQSWRNLLEEQSGIERITLFDTKGFSCKIAGQVKDETYHTDLPYSRGTYFGLAASKEALEDGNVINDADILDEMAVFLGNSGARTGLDEFSGEFKARNLKELTLRNLNSDRQFDKSRYSAAAETIAKEFKLYGGCYSITTACASGTQAIGMAYESIKAGENTVVLAGGCDAMITEIDLMGFCMLGAVTSEYNEKPSKGSRPFNKDRSGFVLGEGAGMLILEEKKHALDRKAKIYAEVVGFGNAISGYSILDTPPNGENLAQAMEIALAEAGINKKQIGYINAHGTSTRDNDSSESAAVTRVFGEDTMNIPISSTKASTGHLISGAGAIEAIFSIMALKDQCLPPTLNLEDIDGKCSLLHIHKPLKSTIDYAMSNSLGFGGSNASVIFRRAENEL</sequence>
<evidence type="ECO:0000259" key="4">
    <source>
        <dbReference type="PROSITE" id="PS52004"/>
    </source>
</evidence>